<evidence type="ECO:0000256" key="1">
    <source>
        <dbReference type="ARBA" id="ARBA00004496"/>
    </source>
</evidence>
<dbReference type="GO" id="GO:0006271">
    <property type="term" value="P:DNA strand elongation involved in DNA replication"/>
    <property type="evidence" value="ECO:0007669"/>
    <property type="project" value="TreeGrafter"/>
</dbReference>
<comment type="subcellular location">
    <subcellularLocation>
        <location evidence="1 9">Cytoplasm</location>
    </subcellularLocation>
</comment>
<keyword evidence="6 9" id="KW-0235">DNA replication</keyword>
<dbReference type="SMART" id="SM00480">
    <property type="entry name" value="POL3Bc"/>
    <property type="match status" value="1"/>
</dbReference>
<dbReference type="CDD" id="cd00140">
    <property type="entry name" value="beta_clamp"/>
    <property type="match status" value="1"/>
</dbReference>
<dbReference type="GO" id="GO:0003677">
    <property type="term" value="F:DNA binding"/>
    <property type="evidence" value="ECO:0007669"/>
    <property type="project" value="UniProtKB-UniRule"/>
</dbReference>
<dbReference type="Pfam" id="PF00712">
    <property type="entry name" value="DNA_pol3_beta"/>
    <property type="match status" value="1"/>
</dbReference>
<evidence type="ECO:0000313" key="13">
    <source>
        <dbReference type="EMBL" id="OGM05488.1"/>
    </source>
</evidence>
<dbReference type="GO" id="GO:0003887">
    <property type="term" value="F:DNA-directed DNA polymerase activity"/>
    <property type="evidence" value="ECO:0007669"/>
    <property type="project" value="UniProtKB-UniRule"/>
</dbReference>
<dbReference type="Pfam" id="PF02767">
    <property type="entry name" value="DNA_pol3_beta_2"/>
    <property type="match status" value="1"/>
</dbReference>
<reference evidence="13 14" key="1">
    <citation type="journal article" date="2016" name="Nat. Commun.">
        <title>Thousands of microbial genomes shed light on interconnected biogeochemical processes in an aquifer system.</title>
        <authorList>
            <person name="Anantharaman K."/>
            <person name="Brown C.T."/>
            <person name="Hug L.A."/>
            <person name="Sharon I."/>
            <person name="Castelle C.J."/>
            <person name="Probst A.J."/>
            <person name="Thomas B.C."/>
            <person name="Singh A."/>
            <person name="Wilkins M.J."/>
            <person name="Karaoz U."/>
            <person name="Brodie E.L."/>
            <person name="Williams K.H."/>
            <person name="Hubbard S.S."/>
            <person name="Banfield J.F."/>
        </authorList>
    </citation>
    <scope>NUCLEOTIDE SEQUENCE [LARGE SCALE GENOMIC DNA]</scope>
</reference>
<comment type="function">
    <text evidence="9">Confers DNA tethering and processivity to DNA polymerases and other proteins. Acts as a clamp, forming a ring around DNA (a reaction catalyzed by the clamp-loading complex) which diffuses in an ATP-independent manner freely and bidirectionally along dsDNA. Initially characterized for its ability to contact the catalytic subunit of DNA polymerase III (Pol III), a complex, multichain enzyme responsible for most of the replicative synthesis in bacteria; Pol III exhibits 3'-5' exonuclease proofreading activity. The beta chain is required for initiation of replication as well as for processivity of DNA replication.</text>
</comment>
<feature type="domain" description="DNA polymerase III beta sliding clamp C-terminal" evidence="12">
    <location>
        <begin position="245"/>
        <end position="365"/>
    </location>
</feature>
<dbReference type="Pfam" id="PF02768">
    <property type="entry name" value="DNA_pol3_beta_3"/>
    <property type="match status" value="1"/>
</dbReference>
<dbReference type="GO" id="GO:0008408">
    <property type="term" value="F:3'-5' exonuclease activity"/>
    <property type="evidence" value="ECO:0007669"/>
    <property type="project" value="InterPro"/>
</dbReference>
<dbReference type="InterPro" id="IPR022635">
    <property type="entry name" value="DNA_polIII_beta_C"/>
</dbReference>
<protein>
    <recommendedName>
        <fullName evidence="9">Beta sliding clamp</fullName>
    </recommendedName>
</protein>
<evidence type="ECO:0000256" key="6">
    <source>
        <dbReference type="ARBA" id="ARBA00022705"/>
    </source>
</evidence>
<organism evidence="13 14">
    <name type="scientific">Candidatus Woesebacteria bacterium GWB1_43_5</name>
    <dbReference type="NCBI Taxonomy" id="1802474"/>
    <lineage>
        <taxon>Bacteria</taxon>
        <taxon>Candidatus Woeseibacteriota</taxon>
    </lineage>
</organism>
<evidence type="ECO:0000256" key="7">
    <source>
        <dbReference type="ARBA" id="ARBA00022932"/>
    </source>
</evidence>
<dbReference type="Proteomes" id="UP000178812">
    <property type="component" value="Unassembled WGS sequence"/>
</dbReference>
<keyword evidence="4 9" id="KW-0808">Transferase</keyword>
<evidence type="ECO:0000256" key="3">
    <source>
        <dbReference type="ARBA" id="ARBA00022490"/>
    </source>
</evidence>
<name>A0A1F7WTI7_9BACT</name>
<dbReference type="InterPro" id="IPR046938">
    <property type="entry name" value="DNA_clamp_sf"/>
</dbReference>
<dbReference type="InterPro" id="IPR022634">
    <property type="entry name" value="DNA_polIII_beta_N"/>
</dbReference>
<dbReference type="Gene3D" id="3.70.10.10">
    <property type="match status" value="1"/>
</dbReference>
<proteinExistence type="inferred from homology"/>
<comment type="similarity">
    <text evidence="2 9">Belongs to the beta sliding clamp family.</text>
</comment>
<evidence type="ECO:0000259" key="11">
    <source>
        <dbReference type="Pfam" id="PF02767"/>
    </source>
</evidence>
<accession>A0A1F7WTI7</accession>
<evidence type="ECO:0000259" key="12">
    <source>
        <dbReference type="Pfam" id="PF02768"/>
    </source>
</evidence>
<dbReference type="SUPFAM" id="SSF55979">
    <property type="entry name" value="DNA clamp"/>
    <property type="match status" value="3"/>
</dbReference>
<evidence type="ECO:0000259" key="10">
    <source>
        <dbReference type="Pfam" id="PF00712"/>
    </source>
</evidence>
<dbReference type="PANTHER" id="PTHR30478">
    <property type="entry name" value="DNA POLYMERASE III SUBUNIT BETA"/>
    <property type="match status" value="1"/>
</dbReference>
<keyword evidence="3 9" id="KW-0963">Cytoplasm</keyword>
<dbReference type="AlphaFoldDB" id="A0A1F7WTI7"/>
<feature type="domain" description="DNA polymerase III beta sliding clamp N-terminal" evidence="10">
    <location>
        <begin position="1"/>
        <end position="117"/>
    </location>
</feature>
<dbReference type="PIRSF" id="PIRSF000804">
    <property type="entry name" value="DNA_pol_III_b"/>
    <property type="match status" value="1"/>
</dbReference>
<evidence type="ECO:0000313" key="14">
    <source>
        <dbReference type="Proteomes" id="UP000178812"/>
    </source>
</evidence>
<feature type="domain" description="DNA polymerase III beta sliding clamp central" evidence="11">
    <location>
        <begin position="127"/>
        <end position="241"/>
    </location>
</feature>
<evidence type="ECO:0000256" key="4">
    <source>
        <dbReference type="ARBA" id="ARBA00022679"/>
    </source>
</evidence>
<gene>
    <name evidence="13" type="ORF">A2125_01920</name>
</gene>
<comment type="subunit">
    <text evidence="9">Forms a ring-shaped head-to-tail homodimer around DNA.</text>
</comment>
<comment type="caution">
    <text evidence="13">The sequence shown here is derived from an EMBL/GenBank/DDBJ whole genome shotgun (WGS) entry which is preliminary data.</text>
</comment>
<keyword evidence="7 9" id="KW-0239">DNA-directed DNA polymerase</keyword>
<evidence type="ECO:0000256" key="5">
    <source>
        <dbReference type="ARBA" id="ARBA00022695"/>
    </source>
</evidence>
<dbReference type="PANTHER" id="PTHR30478:SF0">
    <property type="entry name" value="BETA SLIDING CLAMP"/>
    <property type="match status" value="1"/>
</dbReference>
<dbReference type="Gene3D" id="3.10.150.10">
    <property type="entry name" value="DNA Polymerase III, subunit A, domain 2"/>
    <property type="match status" value="1"/>
</dbReference>
<evidence type="ECO:0000256" key="8">
    <source>
        <dbReference type="ARBA" id="ARBA00023125"/>
    </source>
</evidence>
<evidence type="ECO:0000256" key="9">
    <source>
        <dbReference type="PIRNR" id="PIRNR000804"/>
    </source>
</evidence>
<dbReference type="InterPro" id="IPR001001">
    <property type="entry name" value="DNA_polIII_beta"/>
</dbReference>
<dbReference type="EMBL" id="MGFM01000036">
    <property type="protein sequence ID" value="OGM05488.1"/>
    <property type="molecule type" value="Genomic_DNA"/>
</dbReference>
<evidence type="ECO:0000256" key="2">
    <source>
        <dbReference type="ARBA" id="ARBA00010752"/>
    </source>
</evidence>
<sequence>MKLQVLQENLAQALNIASRFASNKAQLPVLANIHLKTFKNKLLINATNLEVSVSVSAGAQIKSEGEITTPARAISEIIGNLAKKPVDLEVDKEQLKITTENFSSTLAGINAGDFPRVPVNVGKNAYQLPTEELIEALNKVLFSVSINESRPAITGVLFIFKPKQLTLVATDGFRLSQKKITIADPKEDFRVIIPKTVLTELTRLSGEAEEILFSYNKDENQVIFGLPGVVVASRVIEGEFPPFEKIIPKESVFSIETDRDELLRAVKLSSVFARDSANVIKFNFKKKGIEISAESKTTGTQKSFVDARINGEITHEQAAFNFRFLEDILGVVESQAIEMSFAGENAPGVFCDSSDKNYLHIIMPVKIQY</sequence>
<keyword evidence="5 9" id="KW-0548">Nucleotidyltransferase</keyword>
<dbReference type="NCBIfam" id="TIGR00663">
    <property type="entry name" value="dnan"/>
    <property type="match status" value="1"/>
</dbReference>
<dbReference type="InterPro" id="IPR022637">
    <property type="entry name" value="DNA_polIII_beta_cen"/>
</dbReference>
<dbReference type="GO" id="GO:0005737">
    <property type="term" value="C:cytoplasm"/>
    <property type="evidence" value="ECO:0007669"/>
    <property type="project" value="UniProtKB-SubCell"/>
</dbReference>
<dbReference type="GO" id="GO:0009360">
    <property type="term" value="C:DNA polymerase III complex"/>
    <property type="evidence" value="ECO:0007669"/>
    <property type="project" value="InterPro"/>
</dbReference>
<keyword evidence="8" id="KW-0238">DNA-binding</keyword>